<dbReference type="NCBIfam" id="NF008912">
    <property type="entry name" value="PRK12275.1-6"/>
    <property type="match status" value="1"/>
</dbReference>
<dbReference type="PATRIC" id="fig|754436.4.peg.3169"/>
<dbReference type="SUPFAM" id="SSF158446">
    <property type="entry name" value="IVS-encoded protein-like"/>
    <property type="match status" value="1"/>
</dbReference>
<dbReference type="NCBIfam" id="TIGR02436">
    <property type="entry name" value="four helix bundle protein"/>
    <property type="match status" value="1"/>
</dbReference>
<dbReference type="InterPro" id="IPR036583">
    <property type="entry name" value="23S_rRNA_IVS_sf"/>
</dbReference>
<dbReference type="Proteomes" id="UP000036426">
    <property type="component" value="Unassembled WGS sequence"/>
</dbReference>
<comment type="caution">
    <text evidence="1">The sequence shown here is derived from an EMBL/GenBank/DDBJ whole genome shotgun (WGS) entry which is preliminary data.</text>
</comment>
<proteinExistence type="predicted"/>
<dbReference type="RefSeq" id="WP_047875235.1">
    <property type="nucleotide sequence ID" value="NZ_BMYC01000003.1"/>
</dbReference>
<name>A0A0J1GJ95_9GAMM</name>
<dbReference type="EMBL" id="LDOV01000027">
    <property type="protein sequence ID" value="KLU99777.1"/>
    <property type="molecule type" value="Genomic_DNA"/>
</dbReference>
<dbReference type="CDD" id="cd16377">
    <property type="entry name" value="23S_rRNA_IVP_like"/>
    <property type="match status" value="1"/>
</dbReference>
<reference evidence="1 2" key="1">
    <citation type="submission" date="2015-05" db="EMBL/GenBank/DDBJ databases">
        <title>Photobacterium galathea sp. nov.</title>
        <authorList>
            <person name="Machado H."/>
            <person name="Gram L."/>
        </authorList>
    </citation>
    <scope>NUCLEOTIDE SEQUENCE [LARGE SCALE GENOMIC DNA]</scope>
    <source>
        <strain evidence="1 2">DSM 25995</strain>
    </source>
</reference>
<dbReference type="PANTHER" id="PTHR38471:SF2">
    <property type="entry name" value="FOUR HELIX BUNDLE PROTEIN"/>
    <property type="match status" value="1"/>
</dbReference>
<dbReference type="Gene3D" id="1.20.1440.60">
    <property type="entry name" value="23S rRNA-intervening sequence"/>
    <property type="match status" value="1"/>
</dbReference>
<dbReference type="InterPro" id="IPR012657">
    <property type="entry name" value="23S_rRNA-intervening_sequence"/>
</dbReference>
<evidence type="ECO:0000313" key="1">
    <source>
        <dbReference type="EMBL" id="KLU99777.1"/>
    </source>
</evidence>
<sequence length="118" mass="13670">MRFEDLEVWKRSARLSAEIYKYFMSLKDFGFKDQITRSSLSIPSNIAEGYERRSSKEFINFLSYARGSSGELRSQIYIGIEIGYIERQIGKAWLKEAEEISRMISGLMKSRSKGFTNG</sequence>
<evidence type="ECO:0008006" key="3">
    <source>
        <dbReference type="Google" id="ProtNLM"/>
    </source>
</evidence>
<dbReference type="PANTHER" id="PTHR38471">
    <property type="entry name" value="FOUR HELIX BUNDLE PROTEIN"/>
    <property type="match status" value="1"/>
</dbReference>
<accession>A0A0J1GJ95</accession>
<keyword evidence="2" id="KW-1185">Reference proteome</keyword>
<evidence type="ECO:0000313" key="2">
    <source>
        <dbReference type="Proteomes" id="UP000036426"/>
    </source>
</evidence>
<gene>
    <name evidence="1" type="ORF">ABT58_14955</name>
</gene>
<dbReference type="Pfam" id="PF05635">
    <property type="entry name" value="23S_rRNA_IVP"/>
    <property type="match status" value="1"/>
</dbReference>
<dbReference type="AlphaFoldDB" id="A0A0J1GJ95"/>
<dbReference type="OrthoDB" id="160990at2"/>
<organism evidence="1 2">
    <name type="scientific">Photobacterium aphoticum</name>
    <dbReference type="NCBI Taxonomy" id="754436"/>
    <lineage>
        <taxon>Bacteria</taxon>
        <taxon>Pseudomonadati</taxon>
        <taxon>Pseudomonadota</taxon>
        <taxon>Gammaproteobacteria</taxon>
        <taxon>Vibrionales</taxon>
        <taxon>Vibrionaceae</taxon>
        <taxon>Photobacterium</taxon>
    </lineage>
</organism>
<protein>
    <recommendedName>
        <fullName evidence="3">Four helix bundle protein</fullName>
    </recommendedName>
</protein>